<dbReference type="Gene3D" id="3.40.630.10">
    <property type="entry name" value="Zn peptidases"/>
    <property type="match status" value="1"/>
</dbReference>
<protein>
    <submittedName>
        <fullName evidence="1">Uncharacterized protein</fullName>
    </submittedName>
</protein>
<feature type="non-terminal residue" evidence="1">
    <location>
        <position position="86"/>
    </location>
</feature>
<dbReference type="SUPFAM" id="SSF53187">
    <property type="entry name" value="Zn-dependent exopeptidases"/>
    <property type="match status" value="1"/>
</dbReference>
<sequence length="86" mass="8915">MRRSSDHPEHGTAGGASGARAVARCDELGASPYSDEPGLLFRPYLGGGHGATLDRLATWMREAGMSARIDAAGNLLGRYEGLAADA</sequence>
<accession>A0A7W4JW12</accession>
<dbReference type="Proteomes" id="UP000555756">
    <property type="component" value="Unassembled WGS sequence"/>
</dbReference>
<dbReference type="AlphaFoldDB" id="A0A7W4JW12"/>
<proteinExistence type="predicted"/>
<dbReference type="EMBL" id="JABEQF010000029">
    <property type="protein sequence ID" value="MBB2191944.1"/>
    <property type="molecule type" value="Genomic_DNA"/>
</dbReference>
<reference evidence="1 2" key="1">
    <citation type="submission" date="2020-04" db="EMBL/GenBank/DDBJ databases">
        <title>Description of novel Gluconacetobacter.</title>
        <authorList>
            <person name="Sombolestani A."/>
        </authorList>
    </citation>
    <scope>NUCLEOTIDE SEQUENCE [LARGE SCALE GENOMIC DNA]</scope>
    <source>
        <strain evidence="1 2">LMG 21311</strain>
    </source>
</reference>
<name>A0A7W4JW12_9PROT</name>
<evidence type="ECO:0000313" key="2">
    <source>
        <dbReference type="Proteomes" id="UP000555756"/>
    </source>
</evidence>
<evidence type="ECO:0000313" key="1">
    <source>
        <dbReference type="EMBL" id="MBB2191944.1"/>
    </source>
</evidence>
<comment type="caution">
    <text evidence="1">The sequence shown here is derived from an EMBL/GenBank/DDBJ whole genome shotgun (WGS) entry which is preliminary data.</text>
</comment>
<organism evidence="1 2">
    <name type="scientific">Gluconacetobacter azotocaptans</name>
    <dbReference type="NCBI Taxonomy" id="142834"/>
    <lineage>
        <taxon>Bacteria</taxon>
        <taxon>Pseudomonadati</taxon>
        <taxon>Pseudomonadota</taxon>
        <taxon>Alphaproteobacteria</taxon>
        <taxon>Acetobacterales</taxon>
        <taxon>Acetobacteraceae</taxon>
        <taxon>Gluconacetobacter</taxon>
    </lineage>
</organism>
<gene>
    <name evidence="1" type="ORF">HLH34_18595</name>
</gene>
<keyword evidence="2" id="KW-1185">Reference proteome</keyword>